<feature type="transmembrane region" description="Helical" evidence="8">
    <location>
        <begin position="354"/>
        <end position="373"/>
    </location>
</feature>
<dbReference type="PANTHER" id="PTHR30330">
    <property type="entry name" value="AGSS FAMILY TRANSPORTER, SODIUM-ALANINE"/>
    <property type="match status" value="1"/>
</dbReference>
<evidence type="ECO:0000256" key="8">
    <source>
        <dbReference type="RuleBase" id="RU363064"/>
    </source>
</evidence>
<evidence type="ECO:0000256" key="6">
    <source>
        <dbReference type="ARBA" id="ARBA00022989"/>
    </source>
</evidence>
<reference evidence="9 10" key="1">
    <citation type="submission" date="2023-09" db="EMBL/GenBank/DDBJ databases">
        <authorList>
            <person name="Rey-Velasco X."/>
        </authorList>
    </citation>
    <scope>NUCLEOTIDE SEQUENCE [LARGE SCALE GENOMIC DNA]</scope>
    <source>
        <strain evidence="9 10">W335</strain>
    </source>
</reference>
<dbReference type="PRINTS" id="PR00175">
    <property type="entry name" value="NAALASMPORT"/>
</dbReference>
<evidence type="ECO:0000256" key="1">
    <source>
        <dbReference type="ARBA" id="ARBA00004651"/>
    </source>
</evidence>
<dbReference type="NCBIfam" id="TIGR00835">
    <property type="entry name" value="agcS"/>
    <property type="match status" value="1"/>
</dbReference>
<organism evidence="9 10">
    <name type="scientific">Spectribacter hydrogenoxidans</name>
    <dbReference type="NCBI Taxonomy" id="3075608"/>
    <lineage>
        <taxon>Bacteria</taxon>
        <taxon>Pseudomonadati</taxon>
        <taxon>Pseudomonadota</taxon>
        <taxon>Gammaproteobacteria</taxon>
        <taxon>Salinisphaerales</taxon>
        <taxon>Salinisphaeraceae</taxon>
        <taxon>Spectribacter</taxon>
    </lineage>
</organism>
<dbReference type="PROSITE" id="PS00873">
    <property type="entry name" value="NA_ALANINE_SYMP"/>
    <property type="match status" value="1"/>
</dbReference>
<evidence type="ECO:0000313" key="9">
    <source>
        <dbReference type="EMBL" id="MDT0635006.1"/>
    </source>
</evidence>
<dbReference type="EMBL" id="JAVRIB010000007">
    <property type="protein sequence ID" value="MDT0635006.1"/>
    <property type="molecule type" value="Genomic_DNA"/>
</dbReference>
<dbReference type="Gene3D" id="1.20.1740.10">
    <property type="entry name" value="Amino acid/polyamine transporter I"/>
    <property type="match status" value="1"/>
</dbReference>
<gene>
    <name evidence="9" type="ORF">RM532_08535</name>
</gene>
<comment type="caution">
    <text evidence="9">The sequence shown here is derived from an EMBL/GenBank/DDBJ whole genome shotgun (WGS) entry which is preliminary data.</text>
</comment>
<name>A0ABU3C0C5_9GAMM</name>
<evidence type="ECO:0000256" key="2">
    <source>
        <dbReference type="ARBA" id="ARBA00009261"/>
    </source>
</evidence>
<keyword evidence="8" id="KW-0997">Cell inner membrane</keyword>
<evidence type="ECO:0000256" key="3">
    <source>
        <dbReference type="ARBA" id="ARBA00022448"/>
    </source>
</evidence>
<feature type="transmembrane region" description="Helical" evidence="8">
    <location>
        <begin position="393"/>
        <end position="413"/>
    </location>
</feature>
<feature type="transmembrane region" description="Helical" evidence="8">
    <location>
        <begin position="303"/>
        <end position="330"/>
    </location>
</feature>
<keyword evidence="7 8" id="KW-0472">Membrane</keyword>
<feature type="transmembrane region" description="Helical" evidence="8">
    <location>
        <begin position="215"/>
        <end position="237"/>
    </location>
</feature>
<comment type="subcellular location">
    <subcellularLocation>
        <location evidence="8">Cell inner membrane</location>
        <topology evidence="8">Multi-pass membrane protein</topology>
    </subcellularLocation>
    <subcellularLocation>
        <location evidence="1">Cell membrane</location>
        <topology evidence="1">Multi-pass membrane protein</topology>
    </subcellularLocation>
</comment>
<protein>
    <submittedName>
        <fullName evidence="9">Sodium:alanine symporter family protein</fullName>
    </submittedName>
</protein>
<keyword evidence="6 8" id="KW-1133">Transmembrane helix</keyword>
<keyword evidence="10" id="KW-1185">Reference proteome</keyword>
<keyword evidence="8" id="KW-0769">Symport</keyword>
<comment type="similarity">
    <text evidence="2 8">Belongs to the alanine or glycine:cation symporter (AGCS) (TC 2.A.25) family.</text>
</comment>
<keyword evidence="5 8" id="KW-0812">Transmembrane</keyword>
<feature type="transmembrane region" description="Helical" evidence="8">
    <location>
        <begin position="186"/>
        <end position="203"/>
    </location>
</feature>
<accession>A0ABU3C0C5</accession>
<proteinExistence type="inferred from homology"/>
<keyword evidence="3 8" id="KW-0813">Transport</keyword>
<dbReference type="RefSeq" id="WP_311652847.1">
    <property type="nucleotide sequence ID" value="NZ_JAVRIB010000007.1"/>
</dbReference>
<dbReference type="Proteomes" id="UP001251857">
    <property type="component" value="Unassembled WGS sequence"/>
</dbReference>
<evidence type="ECO:0000256" key="5">
    <source>
        <dbReference type="ARBA" id="ARBA00022692"/>
    </source>
</evidence>
<evidence type="ECO:0000256" key="7">
    <source>
        <dbReference type="ARBA" id="ARBA00023136"/>
    </source>
</evidence>
<feature type="transmembrane region" description="Helical" evidence="8">
    <location>
        <begin position="249"/>
        <end position="268"/>
    </location>
</feature>
<dbReference type="Pfam" id="PF01235">
    <property type="entry name" value="Na_Ala_symp"/>
    <property type="match status" value="1"/>
</dbReference>
<dbReference type="InterPro" id="IPR001463">
    <property type="entry name" value="Na/Ala_symport"/>
</dbReference>
<dbReference type="PANTHER" id="PTHR30330:SF3">
    <property type="entry name" value="TRANSCRIPTIONAL REGULATOR, LRP FAMILY"/>
    <property type="match status" value="1"/>
</dbReference>
<sequence>MATITSVLETLSGWLWGPVMLALLLGTGVYLTLGLRLLPWRKLGFGVRLALSGRRTVAEDAGDITPFQALATALSATVGTGNIAGVATAIFLGGPGAVFWMWVTALVGMATKYAEAVLAVKYREINADGAHVGGPMYYIRNGLGQRWAWLGGAFAFFAMIAAFGIGNTVQSNSVAQVFRESLSVPSWLTGLVMAMAVFTVIIGGVQRLARVAEKLVPFMAIVYVAGAAVILLVNAPAIPGALGTIVTDAFTGTAAAGGFAGAGVLMAIQFGVARGIFSNEAGLGSAPIAHAAARTRDPVRQGVVAMLGTFIDTIIVCTMTALVIVVTGAWQSGETGAQLSATAFTQGLPGPGGWLVSFGLVIFAFSTLLAWSYYGERCAEFLFGPRVVVPYRLLWVVAVFVGAVANLGMVWLVADVMNALMAVPNLIALILLGPVVFRVSRQYFANNR</sequence>
<feature type="transmembrane region" description="Helical" evidence="8">
    <location>
        <begin position="147"/>
        <end position="166"/>
    </location>
</feature>
<evidence type="ECO:0000256" key="4">
    <source>
        <dbReference type="ARBA" id="ARBA00022475"/>
    </source>
</evidence>
<keyword evidence="4" id="KW-1003">Cell membrane</keyword>
<feature type="transmembrane region" description="Helical" evidence="8">
    <location>
        <begin position="15"/>
        <end position="38"/>
    </location>
</feature>
<evidence type="ECO:0000313" key="10">
    <source>
        <dbReference type="Proteomes" id="UP001251857"/>
    </source>
</evidence>
<feature type="transmembrane region" description="Helical" evidence="8">
    <location>
        <begin position="419"/>
        <end position="439"/>
    </location>
</feature>